<feature type="region of interest" description="Disordered" evidence="2">
    <location>
        <begin position="1"/>
        <end position="21"/>
    </location>
</feature>
<evidence type="ECO:0000256" key="2">
    <source>
        <dbReference type="SAM" id="MobiDB-lite"/>
    </source>
</evidence>
<dbReference type="EMBL" id="AP022607">
    <property type="protein sequence ID" value="BBZ15295.1"/>
    <property type="molecule type" value="Genomic_DNA"/>
</dbReference>
<accession>A0ABN6BCT5</accession>
<evidence type="ECO:0000313" key="3">
    <source>
        <dbReference type="EMBL" id="BBZ15295.1"/>
    </source>
</evidence>
<protein>
    <recommendedName>
        <fullName evidence="5">Integrase</fullName>
    </recommendedName>
</protein>
<evidence type="ECO:0000313" key="4">
    <source>
        <dbReference type="Proteomes" id="UP000467379"/>
    </source>
</evidence>
<reference evidence="3 4" key="1">
    <citation type="journal article" date="2019" name="Emerg. Microbes Infect.">
        <title>Comprehensive subspecies identification of 175 nontuberculous mycobacteria species based on 7547 genomic profiles.</title>
        <authorList>
            <person name="Matsumoto Y."/>
            <person name="Kinjo T."/>
            <person name="Motooka D."/>
            <person name="Nabeya D."/>
            <person name="Jung N."/>
            <person name="Uechi K."/>
            <person name="Horii T."/>
            <person name="Iida T."/>
            <person name="Fujita J."/>
            <person name="Nakamura S."/>
        </authorList>
    </citation>
    <scope>NUCLEOTIDE SEQUENCE [LARGE SCALE GENOMIC DNA]</scope>
    <source>
        <strain evidence="3 4">JCM 12687</strain>
        <plasmid evidence="3">pJCM12687</plasmid>
    </source>
</reference>
<geneLocation type="plasmid" evidence="3 4">
    <name>pJCM12687</name>
</geneLocation>
<dbReference type="InterPro" id="IPR011010">
    <property type="entry name" value="DNA_brk_join_enz"/>
</dbReference>
<keyword evidence="4" id="KW-1185">Reference proteome</keyword>
<organism evidence="3 4">
    <name type="scientific">Mycobacterium branderi</name>
    <dbReference type="NCBI Taxonomy" id="43348"/>
    <lineage>
        <taxon>Bacteria</taxon>
        <taxon>Bacillati</taxon>
        <taxon>Actinomycetota</taxon>
        <taxon>Actinomycetes</taxon>
        <taxon>Mycobacteriales</taxon>
        <taxon>Mycobacteriaceae</taxon>
        <taxon>Mycobacterium</taxon>
    </lineage>
</organism>
<dbReference type="Proteomes" id="UP000467379">
    <property type="component" value="Plasmid pJCM12687"/>
</dbReference>
<dbReference type="InterPro" id="IPR013762">
    <property type="entry name" value="Integrase-like_cat_sf"/>
</dbReference>
<proteinExistence type="predicted"/>
<name>A0ABN6BCT5_9MYCO</name>
<evidence type="ECO:0008006" key="5">
    <source>
        <dbReference type="Google" id="ProtNLM"/>
    </source>
</evidence>
<sequence length="708" mass="77580">MTTPLTRDVLPGPRPSDPIVDPSAVNADRRALIPRYGAESWLMTFSSTSPSVGTARIHWSAFPASLREQFRLAAWVLLNFPVPDTLLARKTRMRSHLSAQRNYVTIWSWRSFAVWLDERGITELAAVTTEILADYSIHLTTIRKLARNTVVSHLGALTRLHAHAPLLPATARIDTPPWETGDANEYLSSATPTGENATEPISPATMGPLLSWALRFVEDFSTDILAGHVENQRLRTIATAAEQRHSSGGATALRAYLDYLESTGKPLPAGSREGKPTVARNYIAGITGCPATTVESVLRQPKWQRYLTQNPGPCPLDVAITATIDEQPWTHDIDHFQIGSLLAHLNTACFIVIAYLTGMRPSEVLALRAGCCPEPAPATDRDGSATRRHLIRARHYKTAYDEDGNHLSDGLLRPAPWVAVPQVVAAIRILERQAAPTGLLFPTNDTGRPGRSVTYATMGRRIDEFVTWVNSRTGEATIPPDPHGRIGTRRFRRTLAWHIARQPGGLVALAVQYGHMRTLISESYAARQREGIHELLDLETARAVADHLADVHDSLQAGHGVSGPAARRLIDAAHQQHQRFAGAILTRRQAKALLADPTLTVFGNAAAYLTCSYDPVKALCNPDNGSTSRPGAPSLDRCQSCCPNIARTDRDAIQLRAKAKHLQQQADSPITPGPLAQRLRHRALTLSELADTHDRSKITSHLEEEDLG</sequence>
<dbReference type="Gene3D" id="1.10.443.10">
    <property type="entry name" value="Intergrase catalytic core"/>
    <property type="match status" value="1"/>
</dbReference>
<keyword evidence="1" id="KW-0233">DNA recombination</keyword>
<keyword evidence="3" id="KW-0614">Plasmid</keyword>
<dbReference type="SUPFAM" id="SSF56349">
    <property type="entry name" value="DNA breaking-rejoining enzymes"/>
    <property type="match status" value="1"/>
</dbReference>
<gene>
    <name evidence="3" type="ORF">MBRA_54900</name>
</gene>
<evidence type="ECO:0000256" key="1">
    <source>
        <dbReference type="ARBA" id="ARBA00023172"/>
    </source>
</evidence>